<dbReference type="PANTHER" id="PTHR39081">
    <property type="entry name" value="MUT7-C DOMAIN-CONTAINING PROTEIN"/>
    <property type="match status" value="1"/>
</dbReference>
<gene>
    <name evidence="2" type="ORF">C8D92_103240</name>
</gene>
<accession>A0A2U1CYK2</accession>
<name>A0A2U1CYK2_9GAMM</name>
<protein>
    <recommendedName>
        <fullName evidence="1">Mut7-C RNAse domain-containing protein</fullName>
    </recommendedName>
</protein>
<comment type="caution">
    <text evidence="2">The sequence shown here is derived from an EMBL/GenBank/DDBJ whole genome shotgun (WGS) entry which is preliminary data.</text>
</comment>
<reference evidence="2 3" key="1">
    <citation type="submission" date="2018-04" db="EMBL/GenBank/DDBJ databases">
        <title>Genomic Encyclopedia of Type Strains, Phase IV (KMG-IV): sequencing the most valuable type-strain genomes for metagenomic binning, comparative biology and taxonomic classification.</title>
        <authorList>
            <person name="Goeker M."/>
        </authorList>
    </citation>
    <scope>NUCLEOTIDE SEQUENCE [LARGE SCALE GENOMIC DNA]</scope>
    <source>
        <strain evidence="2 3">DSM 28688</strain>
    </source>
</reference>
<dbReference type="Pfam" id="PF01927">
    <property type="entry name" value="Mut7-C"/>
    <property type="match status" value="1"/>
</dbReference>
<dbReference type="InterPro" id="IPR002782">
    <property type="entry name" value="Mut7-C_RNAse_dom"/>
</dbReference>
<dbReference type="EMBL" id="QEKQ01000003">
    <property type="protein sequence ID" value="PVY77553.1"/>
    <property type="molecule type" value="Genomic_DNA"/>
</dbReference>
<feature type="domain" description="Mut7-C RNAse" evidence="1">
    <location>
        <begin position="31"/>
        <end position="175"/>
    </location>
</feature>
<evidence type="ECO:0000313" key="3">
    <source>
        <dbReference type="Proteomes" id="UP000245887"/>
    </source>
</evidence>
<dbReference type="AlphaFoldDB" id="A0A2U1CYK2"/>
<dbReference type="OrthoDB" id="9797655at2"/>
<evidence type="ECO:0000313" key="2">
    <source>
        <dbReference type="EMBL" id="PVY77553.1"/>
    </source>
</evidence>
<dbReference type="PANTHER" id="PTHR39081:SF1">
    <property type="entry name" value="MUT7-C RNASE DOMAIN-CONTAINING PROTEIN"/>
    <property type="match status" value="1"/>
</dbReference>
<proteinExistence type="predicted"/>
<organism evidence="2 3">
    <name type="scientific">Tamilnaduibacter salinus</name>
    <dbReference type="NCBI Taxonomy" id="1484056"/>
    <lineage>
        <taxon>Bacteria</taxon>
        <taxon>Pseudomonadati</taxon>
        <taxon>Pseudomonadota</taxon>
        <taxon>Gammaproteobacteria</taxon>
        <taxon>Pseudomonadales</taxon>
        <taxon>Marinobacteraceae</taxon>
        <taxon>Tamilnaduibacter</taxon>
    </lineage>
</organism>
<dbReference type="Proteomes" id="UP000245887">
    <property type="component" value="Unassembled WGS sequence"/>
</dbReference>
<dbReference type="SUPFAM" id="SSF57802">
    <property type="entry name" value="Rubredoxin-like"/>
    <property type="match status" value="1"/>
</dbReference>
<sequence length="188" mass="21324">MPQDGIPTGRIVIGEPGAEPRAPFCPVAPLRFLCDEMLNGFAQWLRVAGYDTVVPAPGQPDRQLMAQARDENRWLITADDDLLQFADAPLYVIHLTADSEESRRRELTLRVDLDWCVAPFSRCKTCNTPLERASDWQIAHFHPGAVPADQTTVWACPACRQLFWEGNHVRRMRGVLETMNGWRKPRSD</sequence>
<evidence type="ECO:0000259" key="1">
    <source>
        <dbReference type="Pfam" id="PF01927"/>
    </source>
</evidence>
<dbReference type="RefSeq" id="WP_116918759.1">
    <property type="nucleotide sequence ID" value="NZ_QEKQ01000003.1"/>
</dbReference>